<name>A0ABR1WK76_9PEZI</name>
<reference evidence="1 2" key="1">
    <citation type="submission" date="2023-01" db="EMBL/GenBank/DDBJ databases">
        <title>Analysis of 21 Apiospora genomes using comparative genomics revels a genus with tremendous synthesis potential of carbohydrate active enzymes and secondary metabolites.</title>
        <authorList>
            <person name="Sorensen T."/>
        </authorList>
    </citation>
    <scope>NUCLEOTIDE SEQUENCE [LARGE SCALE GENOMIC DNA]</scope>
    <source>
        <strain evidence="1 2">CBS 83171</strain>
    </source>
</reference>
<evidence type="ECO:0000313" key="1">
    <source>
        <dbReference type="EMBL" id="KAK8083897.1"/>
    </source>
</evidence>
<dbReference type="Proteomes" id="UP001446871">
    <property type="component" value="Unassembled WGS sequence"/>
</dbReference>
<evidence type="ECO:0000313" key="2">
    <source>
        <dbReference type="Proteomes" id="UP001446871"/>
    </source>
</evidence>
<organism evidence="1 2">
    <name type="scientific">Apiospora saccharicola</name>
    <dbReference type="NCBI Taxonomy" id="335842"/>
    <lineage>
        <taxon>Eukaryota</taxon>
        <taxon>Fungi</taxon>
        <taxon>Dikarya</taxon>
        <taxon>Ascomycota</taxon>
        <taxon>Pezizomycotina</taxon>
        <taxon>Sordariomycetes</taxon>
        <taxon>Xylariomycetidae</taxon>
        <taxon>Amphisphaeriales</taxon>
        <taxon>Apiosporaceae</taxon>
        <taxon>Apiospora</taxon>
    </lineage>
</organism>
<gene>
    <name evidence="1" type="ORF">PG996_002678</name>
</gene>
<keyword evidence="2" id="KW-1185">Reference proteome</keyword>
<accession>A0ABR1WK76</accession>
<dbReference type="EMBL" id="JAQQWM010000001">
    <property type="protein sequence ID" value="KAK8083897.1"/>
    <property type="molecule type" value="Genomic_DNA"/>
</dbReference>
<protein>
    <submittedName>
        <fullName evidence="1">Uncharacterized protein</fullName>
    </submittedName>
</protein>
<proteinExistence type="predicted"/>
<sequence length="80" mass="8370">MATLGGFDSVDKPLAAWLDSNGVKPFKEEFIRDHLSADPTVNDADRLCEATTVVSMGGAASVPTDPSKKVRVISAGYSGT</sequence>
<comment type="caution">
    <text evidence="1">The sequence shown here is derived from an EMBL/GenBank/DDBJ whole genome shotgun (WGS) entry which is preliminary data.</text>
</comment>